<feature type="domain" description="AB hydrolase-1" evidence="3">
    <location>
        <begin position="26"/>
        <end position="151"/>
    </location>
</feature>
<dbReference type="GO" id="GO:0006508">
    <property type="term" value="P:proteolysis"/>
    <property type="evidence" value="ECO:0007669"/>
    <property type="project" value="InterPro"/>
</dbReference>
<dbReference type="Pfam" id="PF00561">
    <property type="entry name" value="Abhydrolase_1"/>
    <property type="match status" value="1"/>
</dbReference>
<proteinExistence type="inferred from homology"/>
<name>A0A8J7QKN8_9BACT</name>
<evidence type="ECO:0000256" key="1">
    <source>
        <dbReference type="ARBA" id="ARBA00010088"/>
    </source>
</evidence>
<organism evidence="4 5">
    <name type="scientific">Acanthopleuribacter pedis</name>
    <dbReference type="NCBI Taxonomy" id="442870"/>
    <lineage>
        <taxon>Bacteria</taxon>
        <taxon>Pseudomonadati</taxon>
        <taxon>Acidobacteriota</taxon>
        <taxon>Holophagae</taxon>
        <taxon>Acanthopleuribacterales</taxon>
        <taxon>Acanthopleuribacteraceae</taxon>
        <taxon>Acanthopleuribacter</taxon>
    </lineage>
</organism>
<dbReference type="PRINTS" id="PR00793">
    <property type="entry name" value="PROAMNOPTASE"/>
</dbReference>
<evidence type="ECO:0000313" key="4">
    <source>
        <dbReference type="EMBL" id="MBO1322796.1"/>
    </source>
</evidence>
<evidence type="ECO:0000256" key="2">
    <source>
        <dbReference type="ARBA" id="ARBA00022801"/>
    </source>
</evidence>
<dbReference type="PRINTS" id="PR00111">
    <property type="entry name" value="ABHYDROLASE"/>
</dbReference>
<dbReference type="GO" id="GO:0016020">
    <property type="term" value="C:membrane"/>
    <property type="evidence" value="ECO:0007669"/>
    <property type="project" value="TreeGrafter"/>
</dbReference>
<reference evidence="4" key="1">
    <citation type="submission" date="2021-03" db="EMBL/GenBank/DDBJ databases">
        <authorList>
            <person name="Wang G."/>
        </authorList>
    </citation>
    <scope>NUCLEOTIDE SEQUENCE</scope>
    <source>
        <strain evidence="4">KCTC 12899</strain>
    </source>
</reference>
<dbReference type="PANTHER" id="PTHR43798">
    <property type="entry name" value="MONOACYLGLYCEROL LIPASE"/>
    <property type="match status" value="1"/>
</dbReference>
<evidence type="ECO:0000313" key="5">
    <source>
        <dbReference type="Proteomes" id="UP000664417"/>
    </source>
</evidence>
<dbReference type="InterPro" id="IPR029058">
    <property type="entry name" value="AB_hydrolase_fold"/>
</dbReference>
<dbReference type="InterPro" id="IPR050266">
    <property type="entry name" value="AB_hydrolase_sf"/>
</dbReference>
<dbReference type="Proteomes" id="UP000664417">
    <property type="component" value="Unassembled WGS sequence"/>
</dbReference>
<accession>A0A8J7QKN8</accession>
<comment type="caution">
    <text evidence="4">The sequence shown here is derived from an EMBL/GenBank/DDBJ whole genome shotgun (WGS) entry which is preliminary data.</text>
</comment>
<sequence>MSIVRINELDFHVQQAGPAPADAAHPPVYLIHGLMLGNMVGWYFTITPHLAKHRPVVMYDLRGHGKSQLAASGYDLDTMASDLDGLIKASDAGHDAVDLVGHSWGGLVALTYALYHPHRVRRLVLIEVPLPPSNIGEMKRFMELSPKDMLAALPRSAQQGFLSGGRQTFRLLRNLGKLVRNTTVLDDFKAAKDISDTYLSLLNVPVMTLYGTKSPCLETGRRLERVLPQCRHLEIEAGHNLYAEAPQQTADLINDFLGATVAPNPLATV</sequence>
<protein>
    <submittedName>
        <fullName evidence="4">Alpha/beta hydrolase</fullName>
    </submittedName>
</protein>
<dbReference type="PANTHER" id="PTHR43798:SF33">
    <property type="entry name" value="HYDROLASE, PUTATIVE (AFU_ORTHOLOGUE AFUA_2G14860)-RELATED"/>
    <property type="match status" value="1"/>
</dbReference>
<dbReference type="GO" id="GO:0008233">
    <property type="term" value="F:peptidase activity"/>
    <property type="evidence" value="ECO:0007669"/>
    <property type="project" value="InterPro"/>
</dbReference>
<dbReference type="RefSeq" id="WP_207862767.1">
    <property type="nucleotide sequence ID" value="NZ_JAFREP010000043.1"/>
</dbReference>
<keyword evidence="5" id="KW-1185">Reference proteome</keyword>
<comment type="similarity">
    <text evidence="1">Belongs to the peptidase S33 family.</text>
</comment>
<dbReference type="InterPro" id="IPR000073">
    <property type="entry name" value="AB_hydrolase_1"/>
</dbReference>
<dbReference type="InterPro" id="IPR002410">
    <property type="entry name" value="Peptidase_S33"/>
</dbReference>
<dbReference type="Gene3D" id="3.40.50.1820">
    <property type="entry name" value="alpha/beta hydrolase"/>
    <property type="match status" value="1"/>
</dbReference>
<gene>
    <name evidence="4" type="ORF">J3U88_30290</name>
</gene>
<dbReference type="AlphaFoldDB" id="A0A8J7QKN8"/>
<evidence type="ECO:0000259" key="3">
    <source>
        <dbReference type="Pfam" id="PF00561"/>
    </source>
</evidence>
<keyword evidence="2 4" id="KW-0378">Hydrolase</keyword>
<dbReference type="EMBL" id="JAFREP010000043">
    <property type="protein sequence ID" value="MBO1322796.1"/>
    <property type="molecule type" value="Genomic_DNA"/>
</dbReference>
<dbReference type="SUPFAM" id="SSF53474">
    <property type="entry name" value="alpha/beta-Hydrolases"/>
    <property type="match status" value="1"/>
</dbReference>